<accession>A0A6J4UII4</accession>
<feature type="non-terminal residue" evidence="2">
    <location>
        <position position="1"/>
    </location>
</feature>
<evidence type="ECO:0000313" key="2">
    <source>
        <dbReference type="EMBL" id="CAA9548751.1"/>
    </source>
</evidence>
<name>A0A6J4UII4_9BACT</name>
<evidence type="ECO:0000256" key="1">
    <source>
        <dbReference type="SAM" id="MobiDB-lite"/>
    </source>
</evidence>
<feature type="region of interest" description="Disordered" evidence="1">
    <location>
        <begin position="32"/>
        <end position="226"/>
    </location>
</feature>
<feature type="compositionally biased region" description="Low complexity" evidence="1">
    <location>
        <begin position="100"/>
        <end position="124"/>
    </location>
</feature>
<reference evidence="2" key="1">
    <citation type="submission" date="2020-02" db="EMBL/GenBank/DDBJ databases">
        <authorList>
            <person name="Meier V. D."/>
        </authorList>
    </citation>
    <scope>NUCLEOTIDE SEQUENCE</scope>
    <source>
        <strain evidence="2">AVDCRST_MAG73</strain>
    </source>
</reference>
<sequence length="374" mass="39799">GPDHDRRLGQHRQHAARGATVVLVVARGRGVVAGRGPGRSGPRPELRRAVRRARGRAAVVRQRSGGAGHFRVAAGRFPRRGTRVGGAAPARRRDRRRRLLGAPQRNVAGRGPGRGDQAAADPAPGAGPPRGAAGGGAGDGDSGRGDAAGQLHRRRRARLGIRPQPFQAPARAAGAHAPPGIRRAVERLPGAAVGPRPHAGAARVRRDRAPDRPHRPGVRHALPLLGPPTLAGVRAAIRRRVRGLGRPVPPIRRPQRAAGVERQHRRHRRGAGDRLAEAGRPLRQHRPRQAGRPGGPDRRPGRRSPRRRGPRRLRRRTPATRRPAARPPRAPGRRRHPHPPPGLAKPVDLDPRFPRTVAKRAAGAGGGGGAPSAV</sequence>
<dbReference type="GO" id="GO:0004617">
    <property type="term" value="F:phosphoglycerate dehydrogenase activity"/>
    <property type="evidence" value="ECO:0007669"/>
    <property type="project" value="UniProtKB-EC"/>
</dbReference>
<feature type="non-terminal residue" evidence="2">
    <location>
        <position position="374"/>
    </location>
</feature>
<feature type="compositionally biased region" description="Gly residues" evidence="1">
    <location>
        <begin position="363"/>
        <end position="374"/>
    </location>
</feature>
<gene>
    <name evidence="2" type="ORF">AVDCRST_MAG73-2640</name>
</gene>
<organism evidence="2">
    <name type="scientific">uncultured Thermomicrobiales bacterium</name>
    <dbReference type="NCBI Taxonomy" id="1645740"/>
    <lineage>
        <taxon>Bacteria</taxon>
        <taxon>Pseudomonadati</taxon>
        <taxon>Thermomicrobiota</taxon>
        <taxon>Thermomicrobia</taxon>
        <taxon>Thermomicrobiales</taxon>
        <taxon>environmental samples</taxon>
    </lineage>
</organism>
<proteinExistence type="predicted"/>
<keyword evidence="2" id="KW-0560">Oxidoreductase</keyword>
<protein>
    <submittedName>
        <fullName evidence="2">D-3-phosphoglycerate dehydrogenase</fullName>
        <ecNumber evidence="2">1.1.1.95</ecNumber>
    </submittedName>
</protein>
<feature type="compositionally biased region" description="Low complexity" evidence="1">
    <location>
        <begin position="160"/>
        <end position="182"/>
    </location>
</feature>
<feature type="compositionally biased region" description="Basic residues" evidence="1">
    <location>
        <begin position="300"/>
        <end position="319"/>
    </location>
</feature>
<dbReference type="EMBL" id="CADCWE010000177">
    <property type="protein sequence ID" value="CAA9548751.1"/>
    <property type="molecule type" value="Genomic_DNA"/>
</dbReference>
<dbReference type="EC" id="1.1.1.95" evidence="2"/>
<feature type="region of interest" description="Disordered" evidence="1">
    <location>
        <begin position="244"/>
        <end position="374"/>
    </location>
</feature>
<dbReference type="AlphaFoldDB" id="A0A6J4UII4"/>
<feature type="compositionally biased region" description="Basic residues" evidence="1">
    <location>
        <begin position="90"/>
        <end position="99"/>
    </location>
</feature>